<dbReference type="STRING" id="1006576.DTL3_0456"/>
<dbReference type="InterPro" id="IPR005931">
    <property type="entry name" value="P5CDH/ALDH4A1"/>
</dbReference>
<dbReference type="HOGENOM" id="CLU_005391_4_1_0"/>
<keyword evidence="13" id="KW-1185">Reference proteome</keyword>
<feature type="active site" evidence="9">
    <location>
        <position position="293"/>
    </location>
</feature>
<dbReference type="GO" id="GO:0009898">
    <property type="term" value="C:cytoplasmic side of plasma membrane"/>
    <property type="evidence" value="ECO:0007669"/>
    <property type="project" value="TreeGrafter"/>
</dbReference>
<evidence type="ECO:0000256" key="2">
    <source>
        <dbReference type="ARBA" id="ARBA00009986"/>
    </source>
</evidence>
<dbReference type="PANTHER" id="PTHR42862:SF1">
    <property type="entry name" value="DELTA-1-PYRROLINE-5-CARBOXYLATE DEHYDROGENASE 2, ISOFORM A-RELATED"/>
    <property type="match status" value="1"/>
</dbReference>
<reference evidence="13" key="1">
    <citation type="submission" date="2014-11" db="EMBL/GenBank/DDBJ databases">
        <authorList>
            <person name="Wibberg D."/>
        </authorList>
    </citation>
    <scope>NUCLEOTIDE SEQUENCE [LARGE SCALE GENOMIC DNA]</scope>
    <source>
        <strain evidence="13">L3</strain>
    </source>
</reference>
<evidence type="ECO:0000259" key="11">
    <source>
        <dbReference type="Pfam" id="PF00171"/>
    </source>
</evidence>
<dbReference type="CDD" id="cd07123">
    <property type="entry name" value="ALDH_F4-17_P5CDH"/>
    <property type="match status" value="1"/>
</dbReference>
<dbReference type="InterPro" id="IPR050485">
    <property type="entry name" value="Proline_metab_enzyme"/>
</dbReference>
<dbReference type="GO" id="GO:0003842">
    <property type="term" value="F:L-glutamate gamma-semialdehyde dehydrogenase activity"/>
    <property type="evidence" value="ECO:0007669"/>
    <property type="project" value="UniProtKB-EC"/>
</dbReference>
<evidence type="ECO:0000256" key="4">
    <source>
        <dbReference type="ARBA" id="ARBA00023002"/>
    </source>
</evidence>
<evidence type="ECO:0000313" key="13">
    <source>
        <dbReference type="Proteomes" id="UP000032809"/>
    </source>
</evidence>
<dbReference type="GO" id="GO:0010133">
    <property type="term" value="P:L-proline catabolic process to L-glutamate"/>
    <property type="evidence" value="ECO:0007669"/>
    <property type="project" value="UniProtKB-UniPathway"/>
</dbReference>
<dbReference type="OrthoDB" id="9762913at2"/>
<dbReference type="InterPro" id="IPR015590">
    <property type="entry name" value="Aldehyde_DH_dom"/>
</dbReference>
<keyword evidence="5" id="KW-0520">NAD</keyword>
<accession>A0A0C7P1E4</accession>
<organism evidence="12 13">
    <name type="scientific">Defluviitoga tunisiensis</name>
    <dbReference type="NCBI Taxonomy" id="1006576"/>
    <lineage>
        <taxon>Bacteria</taxon>
        <taxon>Thermotogati</taxon>
        <taxon>Thermotogota</taxon>
        <taxon>Thermotogae</taxon>
        <taxon>Petrotogales</taxon>
        <taxon>Petrotogaceae</taxon>
        <taxon>Defluviitoga</taxon>
    </lineage>
</organism>
<dbReference type="PROSITE" id="PS00687">
    <property type="entry name" value="ALDEHYDE_DEHYDR_GLU"/>
    <property type="match status" value="1"/>
</dbReference>
<evidence type="ECO:0000256" key="9">
    <source>
        <dbReference type="PROSITE-ProRule" id="PRU10007"/>
    </source>
</evidence>
<protein>
    <recommendedName>
        <fullName evidence="7">L-glutamate gamma-semialdehyde dehydrogenase</fullName>
        <ecNumber evidence="3">1.2.1.88</ecNumber>
    </recommendedName>
    <alternativeName>
        <fullName evidence="7">L-glutamate gamma-semialdehyde dehydrogenase</fullName>
    </alternativeName>
</protein>
<evidence type="ECO:0000256" key="6">
    <source>
        <dbReference type="ARBA" id="ARBA00023062"/>
    </source>
</evidence>
<feature type="domain" description="Aldehyde dehydrogenase" evidence="11">
    <location>
        <begin position="60"/>
        <end position="511"/>
    </location>
</feature>
<dbReference type="InterPro" id="IPR016161">
    <property type="entry name" value="Ald_DH/histidinol_DH"/>
</dbReference>
<evidence type="ECO:0000256" key="10">
    <source>
        <dbReference type="RuleBase" id="RU003345"/>
    </source>
</evidence>
<dbReference type="InterPro" id="IPR016160">
    <property type="entry name" value="Ald_DH_CS_CYS"/>
</dbReference>
<dbReference type="NCBIfam" id="TIGR01236">
    <property type="entry name" value="D1pyr5carbox1"/>
    <property type="match status" value="1"/>
</dbReference>
<dbReference type="AlphaFoldDB" id="A0A0C7P1E4"/>
<evidence type="ECO:0000313" key="12">
    <source>
        <dbReference type="EMBL" id="CEP77779.1"/>
    </source>
</evidence>
<evidence type="ECO:0000256" key="1">
    <source>
        <dbReference type="ARBA" id="ARBA00004786"/>
    </source>
</evidence>
<dbReference type="FunFam" id="3.40.309.10:FF:000005">
    <property type="entry name" value="1-pyrroline-5-carboxylate dehydrogenase 1"/>
    <property type="match status" value="1"/>
</dbReference>
<dbReference type="UniPathway" id="UPA00261">
    <property type="reaction ID" value="UER00374"/>
</dbReference>
<keyword evidence="4 10" id="KW-0560">Oxidoreductase</keyword>
<dbReference type="KEGG" id="dtn:DTL3_0456"/>
<dbReference type="PANTHER" id="PTHR42862">
    <property type="entry name" value="DELTA-1-PYRROLINE-5-CARBOXYLATE DEHYDROGENASE 1, ISOFORM A-RELATED"/>
    <property type="match status" value="1"/>
</dbReference>
<name>A0A0C7P1E4_DEFTU</name>
<sequence length="543" mass="60821">MNNSIPIFDEPTNEPVLNYEPESKERKNLIQKLKELKNKELEIPIIIGGKEVKTGNIGKCVMPHEHNYILAYYHKAGEKEVQLAIENSLKARKIWDEFSWVDRISIFKKAADLLSTKWRSTLNAATMLCQSKNAYQAEIDAACELTDFFRFNSYYATKIYLDQPKSVEGVWNRMEYRPLEGFIFAVTPFNFTSISGNLPTAPAIMGNTSLWKPASSAVYSAYFVIKLLQEAGLPDGVINFIPGDGSKIGDLVLDDPNLAGIHFTGSTSTFQNMWKKIGNNIDKYKSYPRIVGETGGKDFVVAHESANINVLVSALIRGAFEYQGQKCSAVSRAYIPRNIWAQVKNKLIEDLKDIKIGSPEDFSNFMNAVIDKKAFDKITSYIEYAKNGHDSEIIFGGNYDDSIGYFIEPTVILTNNPKSKTMQEEIFGPVLTVYVYDPSDFEKILKLCDETSPYGLTGAIISQDRDAIIKAERELANAAGNFYINDKPTGAVVGQQPFGGSRASGTNDKAGTIINLLRWVSARAIKENFVPAEDFRYPFMKEE</sequence>
<dbReference type="InterPro" id="IPR016162">
    <property type="entry name" value="Ald_DH_N"/>
</dbReference>
<dbReference type="GO" id="GO:0004657">
    <property type="term" value="F:proline dehydrogenase activity"/>
    <property type="evidence" value="ECO:0007669"/>
    <property type="project" value="UniProtKB-ARBA"/>
</dbReference>
<dbReference type="Gene3D" id="3.40.309.10">
    <property type="entry name" value="Aldehyde Dehydrogenase, Chain A, domain 2"/>
    <property type="match status" value="1"/>
</dbReference>
<dbReference type="SUPFAM" id="SSF53720">
    <property type="entry name" value="ALDH-like"/>
    <property type="match status" value="1"/>
</dbReference>
<comment type="similarity">
    <text evidence="2 10">Belongs to the aldehyde dehydrogenase family.</text>
</comment>
<evidence type="ECO:0000256" key="3">
    <source>
        <dbReference type="ARBA" id="ARBA00012884"/>
    </source>
</evidence>
<dbReference type="Pfam" id="PF00171">
    <property type="entry name" value="Aldedh"/>
    <property type="match status" value="1"/>
</dbReference>
<dbReference type="Gene3D" id="3.40.605.10">
    <property type="entry name" value="Aldehyde Dehydrogenase, Chain A, domain 1"/>
    <property type="match status" value="1"/>
</dbReference>
<dbReference type="EMBL" id="LN824141">
    <property type="protein sequence ID" value="CEP77779.1"/>
    <property type="molecule type" value="Genomic_DNA"/>
</dbReference>
<dbReference type="EC" id="1.2.1.88" evidence="3"/>
<keyword evidence="6" id="KW-0642">Proline metabolism</keyword>
<dbReference type="FunFam" id="3.40.605.10:FF:000006">
    <property type="entry name" value="1-pyrroline-5-carboxylate dehydrogenase"/>
    <property type="match status" value="1"/>
</dbReference>
<dbReference type="InterPro" id="IPR016163">
    <property type="entry name" value="Ald_DH_C"/>
</dbReference>
<dbReference type="PROSITE" id="PS00070">
    <property type="entry name" value="ALDEHYDE_DEHYDR_CYS"/>
    <property type="match status" value="1"/>
</dbReference>
<evidence type="ECO:0000256" key="5">
    <source>
        <dbReference type="ARBA" id="ARBA00023027"/>
    </source>
</evidence>
<dbReference type="RefSeq" id="WP_045087344.1">
    <property type="nucleotide sequence ID" value="NZ_LN824141.1"/>
</dbReference>
<comment type="pathway">
    <text evidence="1">Amino-acid degradation; L-proline degradation into L-glutamate; L-glutamate from L-proline: step 2/2.</text>
</comment>
<comment type="catalytic activity">
    <reaction evidence="8">
        <text>L-glutamate 5-semialdehyde + NAD(+) + H2O = L-glutamate + NADH + 2 H(+)</text>
        <dbReference type="Rhea" id="RHEA:30235"/>
        <dbReference type="ChEBI" id="CHEBI:15377"/>
        <dbReference type="ChEBI" id="CHEBI:15378"/>
        <dbReference type="ChEBI" id="CHEBI:29985"/>
        <dbReference type="ChEBI" id="CHEBI:57540"/>
        <dbReference type="ChEBI" id="CHEBI:57945"/>
        <dbReference type="ChEBI" id="CHEBI:58066"/>
        <dbReference type="EC" id="1.2.1.88"/>
    </reaction>
</comment>
<dbReference type="Proteomes" id="UP000032809">
    <property type="component" value="Chromosome I"/>
</dbReference>
<dbReference type="InterPro" id="IPR029510">
    <property type="entry name" value="Ald_DH_CS_GLU"/>
</dbReference>
<proteinExistence type="inferred from homology"/>
<gene>
    <name evidence="12" type="ORF">DTL3_0456</name>
</gene>
<dbReference type="PATRIC" id="fig|1006576.9.peg.448"/>
<evidence type="ECO:0000256" key="7">
    <source>
        <dbReference type="ARBA" id="ARBA00032259"/>
    </source>
</evidence>
<evidence type="ECO:0000256" key="8">
    <source>
        <dbReference type="ARBA" id="ARBA00048142"/>
    </source>
</evidence>